<feature type="transmembrane region" description="Helical" evidence="8">
    <location>
        <begin position="671"/>
        <end position="693"/>
    </location>
</feature>
<dbReference type="PANTHER" id="PTHR11923:SF67">
    <property type="entry name" value="RE68569P"/>
    <property type="match status" value="1"/>
</dbReference>
<dbReference type="Pfam" id="PF01130">
    <property type="entry name" value="CD36"/>
    <property type="match status" value="3"/>
</dbReference>
<dbReference type="GO" id="GO:0005044">
    <property type="term" value="F:scavenger receptor activity"/>
    <property type="evidence" value="ECO:0007669"/>
    <property type="project" value="TreeGrafter"/>
</dbReference>
<dbReference type="GO" id="GO:0005737">
    <property type="term" value="C:cytoplasm"/>
    <property type="evidence" value="ECO:0007669"/>
    <property type="project" value="TreeGrafter"/>
</dbReference>
<protein>
    <recommendedName>
        <fullName evidence="10">Scavenger receptor class B member 1</fullName>
    </recommendedName>
</protein>
<evidence type="ECO:0008006" key="10">
    <source>
        <dbReference type="Google" id="ProtNLM"/>
    </source>
</evidence>
<evidence type="ECO:0000256" key="4">
    <source>
        <dbReference type="ARBA" id="ARBA00022692"/>
    </source>
</evidence>
<evidence type="ECO:0000256" key="1">
    <source>
        <dbReference type="ARBA" id="ARBA00004236"/>
    </source>
</evidence>
<gene>
    <name evidence="9" type="ORF">TMSB3V08_LOCUS2345</name>
</gene>
<name>A0A7R9HMF2_9NEOP</name>
<evidence type="ECO:0000313" key="9">
    <source>
        <dbReference type="EMBL" id="CAD7425436.1"/>
    </source>
</evidence>
<sequence>MKDIVSFWGFLSGKRYSAVNTGKNDCEQSPRDPVAHVLGNRRLSRQGSVVLNQFFKEDRTKSSKRPRCSLLLMLIGIMSITSGCLILVLNPYEFIFKWKLLFSEGGEVFEMWRRPDVDLYLRVFLFNVTNKEKFLSGEEKLRVQEVGPYVYKEDLEHKNVTFNSNGTLTMHPTHPLRWVGELSEGHKEDDILILPNIALLIGRVLEVHDHAIIEIGRVLEARDHTITQIRHVLEAHDHTIIQIGGVLEAHDHTITPSHRRVLEAHDHTIIQIGRVLEARDPIIQIGRVLEAHDHTIIQIGRVLEARDPIIQIGRVLEAHDHTIIQIGRVLEAHDYTIIQIGRSIAQVVKDKSYFTRMGLNILIRQTDTNPLVAMTAKEFMFGYKSTLVSLGNKLMPSWIRFDKLGLIDRMYDFEGDIATVYTGENDIRLTGQLENYNGGHYLPQWEGECGKINGSSDATKFKSYIEPNDTLVFFRKSVCRPMPQVRTGGAVNKNGLMAYRYTFKEDALDNGARNPENKCYCRNGHCLQEGLVDVTECYYGESSLPFKHKAPETAIWDIRAWKGGFPIAVSFPHFYKADPDLLEAVDGCVPDPKKHESYFVIEPNSGLPVDVAARFQINMALGDISSISRVERFKDLVMPMLWSEIRMEGLPESLNNRFYLYLNIMPRFEEAIVYILFLAGASFLIWSILRVLCGCWNSGLDFHKESDKTRKHMNLIVGNDNKNSIVKNNKEMGFIYDSLLVVPLSEARLNLSDEEELSSTQDDDISMLEEELLNEVIS</sequence>
<comment type="similarity">
    <text evidence="2">Belongs to the CD36 family.</text>
</comment>
<dbReference type="GO" id="GO:0005886">
    <property type="term" value="C:plasma membrane"/>
    <property type="evidence" value="ECO:0007669"/>
    <property type="project" value="UniProtKB-SubCell"/>
</dbReference>
<comment type="subcellular location">
    <subcellularLocation>
        <location evidence="1">Cell membrane</location>
    </subcellularLocation>
</comment>
<evidence type="ECO:0000256" key="5">
    <source>
        <dbReference type="ARBA" id="ARBA00022989"/>
    </source>
</evidence>
<evidence type="ECO:0000256" key="8">
    <source>
        <dbReference type="SAM" id="Phobius"/>
    </source>
</evidence>
<accession>A0A7R9HMF2</accession>
<dbReference type="AlphaFoldDB" id="A0A7R9HMF2"/>
<evidence type="ECO:0000256" key="6">
    <source>
        <dbReference type="ARBA" id="ARBA00023136"/>
    </source>
</evidence>
<dbReference type="PRINTS" id="PR01609">
    <property type="entry name" value="CD36FAMILY"/>
</dbReference>
<reference evidence="9" key="1">
    <citation type="submission" date="2020-11" db="EMBL/GenBank/DDBJ databases">
        <authorList>
            <person name="Tran Van P."/>
        </authorList>
    </citation>
    <scope>NUCLEOTIDE SEQUENCE</scope>
</reference>
<keyword evidence="7" id="KW-0325">Glycoprotein</keyword>
<keyword evidence="6 8" id="KW-0472">Membrane</keyword>
<feature type="transmembrane region" description="Helical" evidence="8">
    <location>
        <begin position="69"/>
        <end position="89"/>
    </location>
</feature>
<keyword evidence="4 8" id="KW-0812">Transmembrane</keyword>
<evidence type="ECO:0000256" key="7">
    <source>
        <dbReference type="ARBA" id="ARBA00023180"/>
    </source>
</evidence>
<evidence type="ECO:0000256" key="3">
    <source>
        <dbReference type="ARBA" id="ARBA00022475"/>
    </source>
</evidence>
<dbReference type="PANTHER" id="PTHR11923">
    <property type="entry name" value="SCAVENGER RECEPTOR CLASS B TYPE-1 SR-B1"/>
    <property type="match status" value="1"/>
</dbReference>
<dbReference type="EMBL" id="OB792950">
    <property type="protein sequence ID" value="CAD7425436.1"/>
    <property type="molecule type" value="Genomic_DNA"/>
</dbReference>
<dbReference type="InterPro" id="IPR002159">
    <property type="entry name" value="CD36_fam"/>
</dbReference>
<keyword evidence="5 8" id="KW-1133">Transmembrane helix</keyword>
<organism evidence="9">
    <name type="scientific">Timema monikensis</name>
    <dbReference type="NCBI Taxonomy" id="170555"/>
    <lineage>
        <taxon>Eukaryota</taxon>
        <taxon>Metazoa</taxon>
        <taxon>Ecdysozoa</taxon>
        <taxon>Arthropoda</taxon>
        <taxon>Hexapoda</taxon>
        <taxon>Insecta</taxon>
        <taxon>Pterygota</taxon>
        <taxon>Neoptera</taxon>
        <taxon>Polyneoptera</taxon>
        <taxon>Phasmatodea</taxon>
        <taxon>Timematodea</taxon>
        <taxon>Timematoidea</taxon>
        <taxon>Timematidae</taxon>
        <taxon>Timema</taxon>
    </lineage>
</organism>
<evidence type="ECO:0000256" key="2">
    <source>
        <dbReference type="ARBA" id="ARBA00010532"/>
    </source>
</evidence>
<keyword evidence="3" id="KW-1003">Cell membrane</keyword>
<proteinExistence type="inferred from homology"/>